<dbReference type="Pfam" id="PF10776">
    <property type="entry name" value="DUF2600"/>
    <property type="match status" value="1"/>
</dbReference>
<accession>A0ABM8VN05</accession>
<protein>
    <submittedName>
        <fullName evidence="2">Tetraprenyl-beta-curcumene synthase</fullName>
        <ecNumber evidence="2">4.2.3.130</ecNumber>
    </submittedName>
</protein>
<organism evidence="2 3">
    <name type="scientific">Paenibacillus allorhizosphaerae</name>
    <dbReference type="NCBI Taxonomy" id="2849866"/>
    <lineage>
        <taxon>Bacteria</taxon>
        <taxon>Bacillati</taxon>
        <taxon>Bacillota</taxon>
        <taxon>Bacilli</taxon>
        <taxon>Bacillales</taxon>
        <taxon>Paenibacillaceae</taxon>
        <taxon>Paenibacillus</taxon>
    </lineage>
</organism>
<reference evidence="2 3" key="1">
    <citation type="submission" date="2021-06" db="EMBL/GenBank/DDBJ databases">
        <authorList>
            <person name="Criscuolo A."/>
        </authorList>
    </citation>
    <scope>NUCLEOTIDE SEQUENCE [LARGE SCALE GENOMIC DNA]</scope>
    <source>
        <strain evidence="3">CIP 111802</strain>
    </source>
</reference>
<dbReference type="EMBL" id="CAJVCE010000015">
    <property type="protein sequence ID" value="CAG7650715.1"/>
    <property type="molecule type" value="Genomic_DNA"/>
</dbReference>
<feature type="region of interest" description="Disordered" evidence="1">
    <location>
        <begin position="1"/>
        <end position="23"/>
    </location>
</feature>
<dbReference type="EC" id="4.2.3.130" evidence="2"/>
<dbReference type="Proteomes" id="UP000730618">
    <property type="component" value="Unassembled WGS sequence"/>
</dbReference>
<name>A0ABM8VN05_9BACL</name>
<gene>
    <name evidence="2" type="primary">ytpB</name>
    <name evidence="2" type="ORF">PAECIP111802_04789</name>
</gene>
<dbReference type="GO" id="GO:0016829">
    <property type="term" value="F:lyase activity"/>
    <property type="evidence" value="ECO:0007669"/>
    <property type="project" value="UniProtKB-KW"/>
</dbReference>
<evidence type="ECO:0000313" key="3">
    <source>
        <dbReference type="Proteomes" id="UP000730618"/>
    </source>
</evidence>
<evidence type="ECO:0000256" key="1">
    <source>
        <dbReference type="SAM" id="MobiDB-lite"/>
    </source>
</evidence>
<comment type="caution">
    <text evidence="2">The sequence shown here is derived from an EMBL/GenBank/DDBJ whole genome shotgun (WGS) entry which is preliminary data.</text>
</comment>
<keyword evidence="3" id="KW-1185">Reference proteome</keyword>
<dbReference type="InterPro" id="IPR019712">
    <property type="entry name" value="YtpB-like"/>
</dbReference>
<proteinExistence type="predicted"/>
<evidence type="ECO:0000313" key="2">
    <source>
        <dbReference type="EMBL" id="CAG7650715.1"/>
    </source>
</evidence>
<keyword evidence="2" id="KW-0456">Lyase</keyword>
<sequence length="370" mass="42409">MPKAAGEARSLSPVKPSRSEQVPRGPVGLMLRVYRYVLPEVREQLRYWRGKAETIPDPELRKQAIASMTSKQFHCEGGAVYAAAHLSMRHILIPLIVAFQTISDYLDNLCDRSTSLDPEDFRRLHQSMLDAVDPAEPLHDYYEFREEREDGGYLGDLVKTCQASIRMLPSFPTAAESVRELVGLYCDLQVYKHIRKDLREEALLEWWQRHQAKYPSISWNEFAAATGSTLGVFMLFLAASGTELRPAAVKAIHDAYFPYICGLHILLDYLIDQEEDRAGGDLNFCSYYDSVDVTVERLALIVSEARSKSQRLDHPPFHRMIIEGLLALYLSDPKVSKQQDVKRISRVLMKNSPMMRMFFFVNSIWIRRTS</sequence>